<feature type="signal peptide" evidence="5">
    <location>
        <begin position="1"/>
        <end position="19"/>
    </location>
</feature>
<dbReference type="RefSeq" id="WP_130923597.1">
    <property type="nucleotide sequence ID" value="NZ_CP049835.1"/>
</dbReference>
<evidence type="ECO:0000256" key="2">
    <source>
        <dbReference type="ARBA" id="ARBA00038358"/>
    </source>
</evidence>
<gene>
    <name evidence="6" type="ORF">EWU20_09150</name>
</gene>
<dbReference type="GO" id="GO:0000272">
    <property type="term" value="P:polysaccharide catabolic process"/>
    <property type="evidence" value="ECO:0007669"/>
    <property type="project" value="TreeGrafter"/>
</dbReference>
<dbReference type="InterPro" id="IPR052369">
    <property type="entry name" value="UG_Glycosaminoglycan_Hydrolase"/>
</dbReference>
<sequence>MKKLTLILTLLSTSLFAQKIDVDKQIALAGQQYQLMLAAQPDTSTTVHSAKQDGTYRNMPSKWWCSGFFPGGLWFLYEKTKDPKWESAARLWTEAVKKEQFNTGTHDLGFMMYDSFGNGLRLTKDPEYKKVLIQSAKSLATRFDPKIGLIKSWNGFKGGYQYPVIIDNMMNLELLFWASRETGDPRFKEIAIIHADNTMKNHFRPDYSSYHVICYDVDGKVLAKKQHQGYQDESTWTRGHAWAMYGYVEMYRNTKDKKYLDFAQKISDFYLNHPNMPADKIPYWDFYAPNIPTEERDASAGAIAASALLELSTYSGEKGKRYYADAVKMLESLSSPAYRAALGENNHFLIKHCVGAKSLNSEIDVPLIYADYYYLEGLLRYQKMAKK</sequence>
<evidence type="ECO:0000256" key="4">
    <source>
        <dbReference type="PIRSR" id="PIRSR610905-2"/>
    </source>
</evidence>
<dbReference type="InterPro" id="IPR012341">
    <property type="entry name" value="6hp_glycosidase-like_sf"/>
</dbReference>
<dbReference type="AlphaFoldDB" id="A0A4Q9B943"/>
<evidence type="ECO:0000256" key="5">
    <source>
        <dbReference type="SAM" id="SignalP"/>
    </source>
</evidence>
<evidence type="ECO:0000313" key="7">
    <source>
        <dbReference type="Proteomes" id="UP000293583"/>
    </source>
</evidence>
<reference evidence="6 7" key="1">
    <citation type="submission" date="2019-02" db="EMBL/GenBank/DDBJ databases">
        <title>Genome of a new Bacteroidetes strain.</title>
        <authorList>
            <person name="Pitt A."/>
        </authorList>
    </citation>
    <scope>NUCLEOTIDE SEQUENCE [LARGE SCALE GENOMIC DNA]</scope>
    <source>
        <strain evidence="6 7">103A-SOEBACH</strain>
    </source>
</reference>
<feature type="active site" description="Nucleophile" evidence="3">
    <location>
        <position position="107"/>
    </location>
</feature>
<proteinExistence type="inferred from homology"/>
<evidence type="ECO:0000313" key="6">
    <source>
        <dbReference type="EMBL" id="TBH71982.1"/>
    </source>
</evidence>
<keyword evidence="5" id="KW-0732">Signal</keyword>
<dbReference type="OrthoDB" id="428577at2"/>
<comment type="caution">
    <text evidence="6">The sequence shown here is derived from an EMBL/GenBank/DDBJ whole genome shotgun (WGS) entry which is preliminary data.</text>
</comment>
<dbReference type="EMBL" id="SEWY01000004">
    <property type="protein sequence ID" value="TBH71982.1"/>
    <property type="molecule type" value="Genomic_DNA"/>
</dbReference>
<feature type="binding site" evidence="4">
    <location>
        <position position="238"/>
    </location>
    <ligand>
        <name>substrate</name>
    </ligand>
</feature>
<dbReference type="SUPFAM" id="SSF48208">
    <property type="entry name" value="Six-hairpin glycosidases"/>
    <property type="match status" value="1"/>
</dbReference>
<feature type="binding site" evidence="4">
    <location>
        <position position="107"/>
    </location>
    <ligand>
        <name>substrate</name>
    </ligand>
</feature>
<dbReference type="InterPro" id="IPR010905">
    <property type="entry name" value="Glyco_hydro_88"/>
</dbReference>
<organism evidence="6 7">
    <name type="scientific">Aquirufa antheringensis</name>
    <dbReference type="NCBI Taxonomy" id="2516559"/>
    <lineage>
        <taxon>Bacteria</taxon>
        <taxon>Pseudomonadati</taxon>
        <taxon>Bacteroidota</taxon>
        <taxon>Cytophagia</taxon>
        <taxon>Cytophagales</taxon>
        <taxon>Flectobacillaceae</taxon>
        <taxon>Aquirufa</taxon>
    </lineage>
</organism>
<accession>A0A4Q9B943</accession>
<dbReference type="PANTHER" id="PTHR36845">
    <property type="entry name" value="HYDROLASE, PUTATIVE (AFU_ORTHOLOGUE AFUA_7G05090)-RELATED"/>
    <property type="match status" value="1"/>
</dbReference>
<feature type="active site" description="Proton donor" evidence="3">
    <location>
        <position position="167"/>
    </location>
</feature>
<dbReference type="Pfam" id="PF07470">
    <property type="entry name" value="Glyco_hydro_88"/>
    <property type="match status" value="1"/>
</dbReference>
<feature type="chain" id="PRO_5020266766" evidence="5">
    <location>
        <begin position="20"/>
        <end position="387"/>
    </location>
</feature>
<name>A0A4Q9B943_9BACT</name>
<feature type="binding site" evidence="4">
    <location>
        <position position="242"/>
    </location>
    <ligand>
        <name>substrate</name>
    </ligand>
</feature>
<evidence type="ECO:0000256" key="3">
    <source>
        <dbReference type="PIRSR" id="PIRSR610905-1"/>
    </source>
</evidence>
<dbReference type="GO" id="GO:0052757">
    <property type="term" value="F:chondroitin hydrolase activity"/>
    <property type="evidence" value="ECO:0007669"/>
    <property type="project" value="TreeGrafter"/>
</dbReference>
<dbReference type="PANTHER" id="PTHR36845:SF1">
    <property type="entry name" value="HYDROLASE, PUTATIVE (AFU_ORTHOLOGUE AFUA_7G05090)-RELATED"/>
    <property type="match status" value="1"/>
</dbReference>
<dbReference type="InterPro" id="IPR008928">
    <property type="entry name" value="6-hairpin_glycosidase_sf"/>
</dbReference>
<keyword evidence="7" id="KW-1185">Reference proteome</keyword>
<dbReference type="Gene3D" id="1.50.10.10">
    <property type="match status" value="1"/>
</dbReference>
<feature type="binding site" evidence="4">
    <location>
        <position position="167"/>
    </location>
    <ligand>
        <name>substrate</name>
    </ligand>
</feature>
<protein>
    <submittedName>
        <fullName evidence="6">Glucuronyl hydrolase</fullName>
    </submittedName>
</protein>
<evidence type="ECO:0000256" key="1">
    <source>
        <dbReference type="ARBA" id="ARBA00022801"/>
    </source>
</evidence>
<dbReference type="Proteomes" id="UP000293583">
    <property type="component" value="Unassembled WGS sequence"/>
</dbReference>
<keyword evidence="1 6" id="KW-0378">Hydrolase</keyword>
<comment type="similarity">
    <text evidence="2">Belongs to the glycosyl hydrolase 88 family.</text>
</comment>